<evidence type="ECO:0000313" key="3">
    <source>
        <dbReference type="EMBL" id="OGE25600.1"/>
    </source>
</evidence>
<keyword evidence="2" id="KW-0808">Transferase</keyword>
<evidence type="ECO:0008006" key="5">
    <source>
        <dbReference type="Google" id="ProtNLM"/>
    </source>
</evidence>
<gene>
    <name evidence="3" type="ORF">A3C26_03585</name>
</gene>
<dbReference type="InterPro" id="IPR004629">
    <property type="entry name" value="WecG_TagA_CpsF"/>
</dbReference>
<evidence type="ECO:0000313" key="4">
    <source>
        <dbReference type="Proteomes" id="UP000177042"/>
    </source>
</evidence>
<name>A0A1F5JAQ8_9BACT</name>
<dbReference type="PANTHER" id="PTHR34136:SF1">
    <property type="entry name" value="UDP-N-ACETYL-D-MANNOSAMINURONIC ACID TRANSFERASE"/>
    <property type="match status" value="1"/>
</dbReference>
<reference evidence="3 4" key="1">
    <citation type="journal article" date="2016" name="Nat. Commun.">
        <title>Thousands of microbial genomes shed light on interconnected biogeochemical processes in an aquifer system.</title>
        <authorList>
            <person name="Anantharaman K."/>
            <person name="Brown C.T."/>
            <person name="Hug L.A."/>
            <person name="Sharon I."/>
            <person name="Castelle C.J."/>
            <person name="Probst A.J."/>
            <person name="Thomas B.C."/>
            <person name="Singh A."/>
            <person name="Wilkins M.J."/>
            <person name="Karaoz U."/>
            <person name="Brodie E.L."/>
            <person name="Williams K.H."/>
            <person name="Hubbard S.S."/>
            <person name="Banfield J.F."/>
        </authorList>
    </citation>
    <scope>NUCLEOTIDE SEQUENCE [LARGE SCALE GENOMIC DNA]</scope>
</reference>
<dbReference type="GO" id="GO:0016758">
    <property type="term" value="F:hexosyltransferase activity"/>
    <property type="evidence" value="ECO:0007669"/>
    <property type="project" value="TreeGrafter"/>
</dbReference>
<proteinExistence type="predicted"/>
<dbReference type="Proteomes" id="UP000177042">
    <property type="component" value="Unassembled WGS sequence"/>
</dbReference>
<evidence type="ECO:0000256" key="1">
    <source>
        <dbReference type="ARBA" id="ARBA00022676"/>
    </source>
</evidence>
<comment type="caution">
    <text evidence="3">The sequence shown here is derived from an EMBL/GenBank/DDBJ whole genome shotgun (WGS) entry which is preliminary data.</text>
</comment>
<dbReference type="PANTHER" id="PTHR34136">
    <property type="match status" value="1"/>
</dbReference>
<dbReference type="AlphaFoldDB" id="A0A1F5JAQ8"/>
<accession>A0A1F5JAQ8</accession>
<evidence type="ECO:0000256" key="2">
    <source>
        <dbReference type="ARBA" id="ARBA00022679"/>
    </source>
</evidence>
<dbReference type="Pfam" id="PF03808">
    <property type="entry name" value="Glyco_tran_WecG"/>
    <property type="match status" value="1"/>
</dbReference>
<dbReference type="EMBL" id="MFCX01000023">
    <property type="protein sequence ID" value="OGE25600.1"/>
    <property type="molecule type" value="Genomic_DNA"/>
</dbReference>
<sequence>MKKDVLGVKIDDITMSEAVETVAGWLTKPGKRYIVTPNPEFLVAAKADLIFKNILNNADLSIPDGIGLKLSGKVKNIVYGADLMEKLVALAAENGFAVSFLGGGDGVAEKVAERLKKKYPKLTVNYTLEGPVIPAKAGIYTNKDLWIPDQVRDDKVDLLFVAFGHIKQEKWIVNNLPKLPVKVAMGVGGAFDYISGTVSRAPMWIRKLGLEWLFRLIIQPWRIKRQLALLKYLWLLTQGN</sequence>
<dbReference type="CDD" id="cd06533">
    <property type="entry name" value="Glyco_transf_WecG_TagA"/>
    <property type="match status" value="1"/>
</dbReference>
<protein>
    <recommendedName>
        <fullName evidence="5">Glycosyltransferase</fullName>
    </recommendedName>
</protein>
<keyword evidence="1" id="KW-0328">Glycosyltransferase</keyword>
<dbReference type="NCBIfam" id="TIGR00696">
    <property type="entry name" value="wecG_tagA_cpsF"/>
    <property type="match status" value="1"/>
</dbReference>
<organism evidence="3 4">
    <name type="scientific">Candidatus Daviesbacteria bacterium RIFCSPHIGHO2_02_FULL_39_12</name>
    <dbReference type="NCBI Taxonomy" id="1797770"/>
    <lineage>
        <taxon>Bacteria</taxon>
        <taxon>Candidatus Daviesiibacteriota</taxon>
    </lineage>
</organism>